<accession>A0A2S7EYX4</accession>
<gene>
    <name evidence="1" type="ORF">XpopCFBP1817_04275</name>
</gene>
<proteinExistence type="predicted"/>
<sequence length="61" mass="6951">MEVELTPVETALIVVQARNQPLAEGYSWIHAIEPLLAYLTEDSRLPRDAAQDRHPPDIRMI</sequence>
<comment type="caution">
    <text evidence="1">The sequence shown here is derived from an EMBL/GenBank/DDBJ whole genome shotgun (WGS) entry which is preliminary data.</text>
</comment>
<keyword evidence="2" id="KW-1185">Reference proteome</keyword>
<evidence type="ECO:0000313" key="2">
    <source>
        <dbReference type="Proteomes" id="UP000239939"/>
    </source>
</evidence>
<reference evidence="2" key="1">
    <citation type="submission" date="2016-08" db="EMBL/GenBank/DDBJ databases">
        <authorList>
            <person name="Merda D."/>
            <person name="Briand M."/>
            <person name="Taghouti G."/>
            <person name="Carrere S."/>
            <person name="Gouzy J."/>
            <person name="Portier P."/>
            <person name="Jacques M.-A."/>
            <person name="Fischer-Le Saux M."/>
        </authorList>
    </citation>
    <scope>NUCLEOTIDE SEQUENCE [LARGE SCALE GENOMIC DNA]</scope>
    <source>
        <strain evidence="2">CFBP1817</strain>
    </source>
</reference>
<dbReference type="AlphaFoldDB" id="A0A2S7EYX4"/>
<protein>
    <submittedName>
        <fullName evidence="1">Uncharacterized protein</fullName>
    </submittedName>
</protein>
<evidence type="ECO:0000313" key="1">
    <source>
        <dbReference type="EMBL" id="PPU98296.1"/>
    </source>
</evidence>
<dbReference type="EMBL" id="MDEJ01000016">
    <property type="protein sequence ID" value="PPU98296.1"/>
    <property type="molecule type" value="Genomic_DNA"/>
</dbReference>
<name>A0A2S7EYX4_9XANT</name>
<dbReference type="Proteomes" id="UP000239939">
    <property type="component" value="Unassembled WGS sequence"/>
</dbReference>
<organism evidence="1 2">
    <name type="scientific">Xanthomonas populi</name>
    <dbReference type="NCBI Taxonomy" id="53414"/>
    <lineage>
        <taxon>Bacteria</taxon>
        <taxon>Pseudomonadati</taxon>
        <taxon>Pseudomonadota</taxon>
        <taxon>Gammaproteobacteria</taxon>
        <taxon>Lysobacterales</taxon>
        <taxon>Lysobacteraceae</taxon>
        <taxon>Xanthomonas</taxon>
    </lineage>
</organism>